<accession>A0ACA9MYS6</accession>
<feature type="non-terminal residue" evidence="1">
    <location>
        <position position="1"/>
    </location>
</feature>
<evidence type="ECO:0000313" key="1">
    <source>
        <dbReference type="EMBL" id="CAG8623004.1"/>
    </source>
</evidence>
<dbReference type="EMBL" id="CAJVPM010018054">
    <property type="protein sequence ID" value="CAG8623004.1"/>
    <property type="molecule type" value="Genomic_DNA"/>
</dbReference>
<gene>
    <name evidence="1" type="ORF">SCALOS_LOCUS7713</name>
</gene>
<evidence type="ECO:0000313" key="2">
    <source>
        <dbReference type="Proteomes" id="UP000789860"/>
    </source>
</evidence>
<reference evidence="1" key="1">
    <citation type="submission" date="2021-06" db="EMBL/GenBank/DDBJ databases">
        <authorList>
            <person name="Kallberg Y."/>
            <person name="Tangrot J."/>
            <person name="Rosling A."/>
        </authorList>
    </citation>
    <scope>NUCLEOTIDE SEQUENCE</scope>
    <source>
        <strain evidence="1">AU212A</strain>
    </source>
</reference>
<organism evidence="1 2">
    <name type="scientific">Scutellospora calospora</name>
    <dbReference type="NCBI Taxonomy" id="85575"/>
    <lineage>
        <taxon>Eukaryota</taxon>
        <taxon>Fungi</taxon>
        <taxon>Fungi incertae sedis</taxon>
        <taxon>Mucoromycota</taxon>
        <taxon>Glomeromycotina</taxon>
        <taxon>Glomeromycetes</taxon>
        <taxon>Diversisporales</taxon>
        <taxon>Gigasporaceae</taxon>
        <taxon>Scutellospora</taxon>
    </lineage>
</organism>
<name>A0ACA9MYS6_9GLOM</name>
<keyword evidence="2" id="KW-1185">Reference proteome</keyword>
<proteinExistence type="predicted"/>
<sequence>KLEENLINLLWNVNLHLEKGILEHVRMDQFEMQPGYVITSTIQCSLIDNDSVHNYSMDSDIKNNTPRYQRLTEEMINKVELYHQCNIQPIKIIHLLENEYPDYYIKPRTAQSKLGEQQYNQFMNDFYTARNALQERVQSISKTLFPEIVTLCEKYLTPHVLAEIKQQIDVSRDNIQEIWHIVRLVGLAHFEQLNQFRKISEVKISTKKFLQDCIHYGKSYGLLQTALKLAIDTGTNEELNQWYYQFIQQKKELQKANSKVSEDYNSQENAVQVTNLKVISTKGHPSKRQKSALESRAK</sequence>
<comment type="caution">
    <text evidence="1">The sequence shown here is derived from an EMBL/GenBank/DDBJ whole genome shotgun (WGS) entry which is preliminary data.</text>
</comment>
<protein>
    <submittedName>
        <fullName evidence="1">6226_t:CDS:1</fullName>
    </submittedName>
</protein>
<dbReference type="Proteomes" id="UP000789860">
    <property type="component" value="Unassembled WGS sequence"/>
</dbReference>